<keyword evidence="1 2" id="KW-0732">Signal</keyword>
<evidence type="ECO:0000256" key="1">
    <source>
        <dbReference type="ARBA" id="ARBA00022729"/>
    </source>
</evidence>
<proteinExistence type="predicted"/>
<keyword evidence="4" id="KW-1185">Reference proteome</keyword>
<reference evidence="3 4" key="1">
    <citation type="submission" date="2024-01" db="EMBL/GenBank/DDBJ databases">
        <title>Novel species of the genus Luteimonas isolated from rivers.</title>
        <authorList>
            <person name="Lu H."/>
        </authorList>
    </citation>
    <scope>NUCLEOTIDE SEQUENCE [LARGE SCALE GENOMIC DNA]</scope>
    <source>
        <strain evidence="3 4">FXH3W</strain>
    </source>
</reference>
<dbReference type="EMBL" id="JAZHBO010000002">
    <property type="protein sequence ID" value="MEF2156386.1"/>
    <property type="molecule type" value="Genomic_DNA"/>
</dbReference>
<feature type="chain" id="PRO_5045217089" evidence="2">
    <location>
        <begin position="36"/>
        <end position="292"/>
    </location>
</feature>
<dbReference type="Proteomes" id="UP001356170">
    <property type="component" value="Unassembled WGS sequence"/>
</dbReference>
<dbReference type="InterPro" id="IPR022565">
    <property type="entry name" value="DUF2608"/>
</dbReference>
<dbReference type="SUPFAM" id="SSF56784">
    <property type="entry name" value="HAD-like"/>
    <property type="match status" value="1"/>
</dbReference>
<sequence length="292" mass="32937">MKSIKWLPAFVAGLMLTACVSAPLIPAATAPTANATVPSVVTDIDDMTAVSDFAAQHDQRTLFVFDIDDTLLTAEQFFGSDYWYEWQKAKDLPNEQQVKCKFDYIALNYEAQTMKPTQADAPAIFNAVSQPKLFLTSRGGNYRGATERELHRNGYSFPSALDGSAEGRIWDWQSADGSRHSTLSYFRGVFMTSGQDKGVMLLHLLDRLQLRDRFDRVVLVDDGKANIDNMRNALAAARVPYYGFHYVRIDKPQPINPELAEQAENDYEQSRSYLKEVFPGRYEELQAGRCAY</sequence>
<dbReference type="InterPro" id="IPR036412">
    <property type="entry name" value="HAD-like_sf"/>
</dbReference>
<organism evidence="3 4">
    <name type="scientific">Aquilutibacter rugosus</name>
    <dbReference type="NCBI Taxonomy" id="3115820"/>
    <lineage>
        <taxon>Bacteria</taxon>
        <taxon>Pseudomonadati</taxon>
        <taxon>Pseudomonadota</taxon>
        <taxon>Gammaproteobacteria</taxon>
        <taxon>Lysobacterales</taxon>
        <taxon>Lysobacteraceae</taxon>
        <taxon>Aquilutibacter</taxon>
    </lineage>
</organism>
<accession>A0ABU7V0T2</accession>
<comment type="caution">
    <text evidence="3">The sequence shown here is derived from an EMBL/GenBank/DDBJ whole genome shotgun (WGS) entry which is preliminary data.</text>
</comment>
<gene>
    <name evidence="3" type="ORF">V3390_09150</name>
</gene>
<dbReference type="Pfam" id="PF11019">
    <property type="entry name" value="DUF2608"/>
    <property type="match status" value="1"/>
</dbReference>
<dbReference type="PROSITE" id="PS51257">
    <property type="entry name" value="PROKAR_LIPOPROTEIN"/>
    <property type="match status" value="1"/>
</dbReference>
<protein>
    <submittedName>
        <fullName evidence="3">DUF2608 domain-containing protein</fullName>
    </submittedName>
</protein>
<evidence type="ECO:0000313" key="3">
    <source>
        <dbReference type="EMBL" id="MEF2156386.1"/>
    </source>
</evidence>
<name>A0ABU7V0T2_9GAMM</name>
<feature type="signal peptide" evidence="2">
    <location>
        <begin position="1"/>
        <end position="35"/>
    </location>
</feature>
<evidence type="ECO:0000313" key="4">
    <source>
        <dbReference type="Proteomes" id="UP001356170"/>
    </source>
</evidence>
<dbReference type="RefSeq" id="WP_331689938.1">
    <property type="nucleotide sequence ID" value="NZ_JAZHBN010000006.1"/>
</dbReference>
<evidence type="ECO:0000256" key="2">
    <source>
        <dbReference type="SAM" id="SignalP"/>
    </source>
</evidence>